<gene>
    <name evidence="2" type="ORF">DSM112329_01406</name>
</gene>
<feature type="region of interest" description="Disordered" evidence="1">
    <location>
        <begin position="61"/>
        <end position="102"/>
    </location>
</feature>
<name>A0AAU7ASU3_9ACTN</name>
<proteinExistence type="predicted"/>
<reference evidence="2" key="1">
    <citation type="submission" date="2022-12" db="EMBL/GenBank/DDBJ databases">
        <title>Paraconexibacter alkalitolerans sp. nov. and Baekduia alba sp. nov., isolated from soil and emended description of the genera Paraconexibacter (Chun et al., 2020) and Baekduia (An et al., 2020).</title>
        <authorList>
            <person name="Vieira S."/>
            <person name="Huber K.J."/>
            <person name="Geppert A."/>
            <person name="Wolf J."/>
            <person name="Neumann-Schaal M."/>
            <person name="Muesken M."/>
            <person name="Overmann J."/>
        </authorList>
    </citation>
    <scope>NUCLEOTIDE SEQUENCE</scope>
    <source>
        <strain evidence="2">AEG42_29</strain>
    </source>
</reference>
<protein>
    <submittedName>
        <fullName evidence="2">Uncharacterized protein</fullName>
    </submittedName>
</protein>
<dbReference type="KEGG" id="parq:DSM112329_01406"/>
<dbReference type="EMBL" id="CP114014">
    <property type="protein sequence ID" value="XAY04571.1"/>
    <property type="molecule type" value="Genomic_DNA"/>
</dbReference>
<evidence type="ECO:0000313" key="2">
    <source>
        <dbReference type="EMBL" id="XAY04571.1"/>
    </source>
</evidence>
<organism evidence="2">
    <name type="scientific">Paraconexibacter sp. AEG42_29</name>
    <dbReference type="NCBI Taxonomy" id="2997339"/>
    <lineage>
        <taxon>Bacteria</taxon>
        <taxon>Bacillati</taxon>
        <taxon>Actinomycetota</taxon>
        <taxon>Thermoleophilia</taxon>
        <taxon>Solirubrobacterales</taxon>
        <taxon>Paraconexibacteraceae</taxon>
        <taxon>Paraconexibacter</taxon>
    </lineage>
</organism>
<sequence length="102" mass="10501">MRRHSQLSSSLDEQTTDAEGAASIAVSVKAGDVLLLRVSQRSNSVAGTFRLAVSAAPPPLSFPGARLPRAGSPRPSTRSCVRAASSPSGWSRAAGTASRSPR</sequence>
<accession>A0AAU7ASU3</accession>
<evidence type="ECO:0000256" key="1">
    <source>
        <dbReference type="SAM" id="MobiDB-lite"/>
    </source>
</evidence>
<dbReference type="AlphaFoldDB" id="A0AAU7ASU3"/>
<dbReference type="RefSeq" id="WP_354701100.1">
    <property type="nucleotide sequence ID" value="NZ_CP114014.1"/>
</dbReference>
<feature type="compositionally biased region" description="Polar residues" evidence="1">
    <location>
        <begin position="74"/>
        <end position="89"/>
    </location>
</feature>